<protein>
    <submittedName>
        <fullName evidence="1">Uncharacterized protein</fullName>
    </submittedName>
</protein>
<reference evidence="1" key="1">
    <citation type="submission" date="2014-09" db="EMBL/GenBank/DDBJ databases">
        <authorList>
            <person name="Magalhaes I.L.F."/>
            <person name="Oliveira U."/>
            <person name="Santos F.R."/>
            <person name="Vidigal T.H.D.A."/>
            <person name="Brescovit A.D."/>
            <person name="Santos A.J."/>
        </authorList>
    </citation>
    <scope>NUCLEOTIDE SEQUENCE</scope>
    <source>
        <tissue evidence="1">Shoot tissue taken approximately 20 cm above the soil surface</tissue>
    </source>
</reference>
<proteinExistence type="predicted"/>
<reference evidence="1" key="2">
    <citation type="journal article" date="2015" name="Data Brief">
        <title>Shoot transcriptome of the giant reed, Arundo donax.</title>
        <authorList>
            <person name="Barrero R.A."/>
            <person name="Guerrero F.D."/>
            <person name="Moolhuijzen P."/>
            <person name="Goolsby J.A."/>
            <person name="Tidwell J."/>
            <person name="Bellgard S.E."/>
            <person name="Bellgard M.I."/>
        </authorList>
    </citation>
    <scope>NUCLEOTIDE SEQUENCE</scope>
    <source>
        <tissue evidence="1">Shoot tissue taken approximately 20 cm above the soil surface</tissue>
    </source>
</reference>
<sequence length="55" mass="6448">MKQYNQPSMLIRSNYKQQVIAIVISNSCNCFTHYSPFPNFFHSFNQHGKSRLGTH</sequence>
<evidence type="ECO:0000313" key="1">
    <source>
        <dbReference type="EMBL" id="JAD58088.1"/>
    </source>
</evidence>
<name>A0A0A9B7I3_ARUDO</name>
<dbReference type="EMBL" id="GBRH01239807">
    <property type="protein sequence ID" value="JAD58088.1"/>
    <property type="molecule type" value="Transcribed_RNA"/>
</dbReference>
<organism evidence="1">
    <name type="scientific">Arundo donax</name>
    <name type="common">Giant reed</name>
    <name type="synonym">Donax arundinaceus</name>
    <dbReference type="NCBI Taxonomy" id="35708"/>
    <lineage>
        <taxon>Eukaryota</taxon>
        <taxon>Viridiplantae</taxon>
        <taxon>Streptophyta</taxon>
        <taxon>Embryophyta</taxon>
        <taxon>Tracheophyta</taxon>
        <taxon>Spermatophyta</taxon>
        <taxon>Magnoliopsida</taxon>
        <taxon>Liliopsida</taxon>
        <taxon>Poales</taxon>
        <taxon>Poaceae</taxon>
        <taxon>PACMAD clade</taxon>
        <taxon>Arundinoideae</taxon>
        <taxon>Arundineae</taxon>
        <taxon>Arundo</taxon>
    </lineage>
</organism>
<dbReference type="AlphaFoldDB" id="A0A0A9B7I3"/>
<accession>A0A0A9B7I3</accession>